<evidence type="ECO:0000313" key="4">
    <source>
        <dbReference type="Proteomes" id="UP000646911"/>
    </source>
</evidence>
<feature type="domain" description="BAAT/Acyl-CoA thioester hydrolase C-terminal" evidence="2">
    <location>
        <begin position="97"/>
        <end position="255"/>
    </location>
</feature>
<organism evidence="3 4">
    <name type="scientific">Undibacterium umbellatum</name>
    <dbReference type="NCBI Taxonomy" id="2762300"/>
    <lineage>
        <taxon>Bacteria</taxon>
        <taxon>Pseudomonadati</taxon>
        <taxon>Pseudomonadota</taxon>
        <taxon>Betaproteobacteria</taxon>
        <taxon>Burkholderiales</taxon>
        <taxon>Oxalobacteraceae</taxon>
        <taxon>Undibacterium</taxon>
    </lineage>
</organism>
<name>A0ABR6ZHV9_9BURK</name>
<evidence type="ECO:0000313" key="3">
    <source>
        <dbReference type="EMBL" id="MBC3911295.1"/>
    </source>
</evidence>
<dbReference type="RefSeq" id="WP_186957004.1">
    <property type="nucleotide sequence ID" value="NZ_JACOFX010000028.1"/>
</dbReference>
<dbReference type="PANTHER" id="PTHR10824:SF4">
    <property type="entry name" value="ACYL-COENZYME A THIOESTERASE 1-LIKE"/>
    <property type="match status" value="1"/>
</dbReference>
<evidence type="ECO:0000259" key="2">
    <source>
        <dbReference type="Pfam" id="PF08840"/>
    </source>
</evidence>
<accession>A0ABR6ZHV9</accession>
<dbReference type="PANTHER" id="PTHR10824">
    <property type="entry name" value="ACYL-COENZYME A THIOESTERASE-RELATED"/>
    <property type="match status" value="1"/>
</dbReference>
<evidence type="ECO:0000256" key="1">
    <source>
        <dbReference type="SAM" id="SignalP"/>
    </source>
</evidence>
<comment type="caution">
    <text evidence="3">The sequence shown here is derived from an EMBL/GenBank/DDBJ whole genome shotgun (WGS) entry which is preliminary data.</text>
</comment>
<dbReference type="Pfam" id="PF08840">
    <property type="entry name" value="BAAT_C"/>
    <property type="match status" value="1"/>
</dbReference>
<protein>
    <recommendedName>
        <fullName evidence="2">BAAT/Acyl-CoA thioester hydrolase C-terminal domain-containing protein</fullName>
    </recommendedName>
</protein>
<dbReference type="EMBL" id="JACOFX010000028">
    <property type="protein sequence ID" value="MBC3911295.1"/>
    <property type="molecule type" value="Genomic_DNA"/>
</dbReference>
<dbReference type="SUPFAM" id="SSF53474">
    <property type="entry name" value="alpha/beta-Hydrolases"/>
    <property type="match status" value="1"/>
</dbReference>
<dbReference type="Gene3D" id="3.40.50.1820">
    <property type="entry name" value="alpha/beta hydrolase"/>
    <property type="match status" value="1"/>
</dbReference>
<feature type="signal peptide" evidence="1">
    <location>
        <begin position="1"/>
        <end position="21"/>
    </location>
</feature>
<dbReference type="InterPro" id="IPR029058">
    <property type="entry name" value="AB_hydrolase_fold"/>
</dbReference>
<keyword evidence="4" id="KW-1185">Reference proteome</keyword>
<keyword evidence="1" id="KW-0732">Signal</keyword>
<dbReference type="Proteomes" id="UP000646911">
    <property type="component" value="Unassembled WGS sequence"/>
</dbReference>
<sequence length="277" mass="30306">MRTKLISLLLCFFFCDGIAHASSVEYQVKTIAYKNLVGKLYLPASATKVPVVIAFGGSDGGMNFGEANGAMIAPNGIAVLALAYFKETGLPEKLDHIPMEYFISAIDYLETETAVDPARIGVVSGSRGSEAAFLLAIHDARIKSVAVTTPSNVVWNGPTEADAAWTFQGKNIPGLILPDGDRKTQVSRFLTALENQQNLQTVRFALEKVNGPILLVSAENDQIWPSLPMSQDILRYLNERKFKHPVTHKSYPTGHGFSKESAPEIKQSIIDHFLRTL</sequence>
<proteinExistence type="predicted"/>
<reference evidence="3 4" key="1">
    <citation type="submission" date="2020-08" db="EMBL/GenBank/DDBJ databases">
        <title>Novel species isolated from subtropical streams in China.</title>
        <authorList>
            <person name="Lu H."/>
        </authorList>
    </citation>
    <scope>NUCLEOTIDE SEQUENCE [LARGE SCALE GENOMIC DNA]</scope>
    <source>
        <strain evidence="3 4">NL8W</strain>
    </source>
</reference>
<gene>
    <name evidence="3" type="ORF">H8L47_27415</name>
</gene>
<feature type="chain" id="PRO_5046583230" description="BAAT/Acyl-CoA thioester hydrolase C-terminal domain-containing protein" evidence="1">
    <location>
        <begin position="22"/>
        <end position="277"/>
    </location>
</feature>
<dbReference type="InterPro" id="IPR014940">
    <property type="entry name" value="BAAT_C"/>
</dbReference>